<evidence type="ECO:0000313" key="2">
    <source>
        <dbReference type="EMBL" id="KAK3173095.1"/>
    </source>
</evidence>
<gene>
    <name evidence="2" type="ORF">OEA41_006424</name>
</gene>
<sequence length="132" mass="13566">MTSQAKLDTGCGVYSYSISAPPSATTSPPTGPSSTTPPATPTVGPIQCAANLDSYSKCWNDIHAKSVESCASAMSVQLPNGPMTSSSPNVTQVLREGSSGGEGGNGVTYSMFPPLKLCLSIFDAKAYYFGTK</sequence>
<proteinExistence type="predicted"/>
<feature type="region of interest" description="Disordered" evidence="1">
    <location>
        <begin position="81"/>
        <end position="105"/>
    </location>
</feature>
<feature type="compositionally biased region" description="Polar residues" evidence="1">
    <location>
        <begin position="81"/>
        <end position="92"/>
    </location>
</feature>
<evidence type="ECO:0000313" key="3">
    <source>
        <dbReference type="Proteomes" id="UP001276659"/>
    </source>
</evidence>
<protein>
    <submittedName>
        <fullName evidence="2">Uncharacterized protein</fullName>
    </submittedName>
</protein>
<accession>A0AAE0DKX5</accession>
<comment type="caution">
    <text evidence="2">The sequence shown here is derived from an EMBL/GenBank/DDBJ whole genome shotgun (WGS) entry which is preliminary data.</text>
</comment>
<feature type="region of interest" description="Disordered" evidence="1">
    <location>
        <begin position="21"/>
        <end position="42"/>
    </location>
</feature>
<dbReference type="Proteomes" id="UP001276659">
    <property type="component" value="Unassembled WGS sequence"/>
</dbReference>
<reference evidence="2" key="1">
    <citation type="submission" date="2022-11" db="EMBL/GenBank/DDBJ databases">
        <title>Chromosomal genome sequence assembly and mating type (MAT) locus characterization of the leprose asexual lichenized fungus Lepraria neglecta (Nyl.) Erichsen.</title>
        <authorList>
            <person name="Allen J.L."/>
            <person name="Pfeffer B."/>
        </authorList>
    </citation>
    <scope>NUCLEOTIDE SEQUENCE</scope>
    <source>
        <strain evidence="2">Allen 5258</strain>
    </source>
</reference>
<dbReference type="AlphaFoldDB" id="A0AAE0DKX5"/>
<name>A0AAE0DKX5_9LECA</name>
<organism evidence="2 3">
    <name type="scientific">Lepraria neglecta</name>
    <dbReference type="NCBI Taxonomy" id="209136"/>
    <lineage>
        <taxon>Eukaryota</taxon>
        <taxon>Fungi</taxon>
        <taxon>Dikarya</taxon>
        <taxon>Ascomycota</taxon>
        <taxon>Pezizomycotina</taxon>
        <taxon>Lecanoromycetes</taxon>
        <taxon>OSLEUM clade</taxon>
        <taxon>Lecanoromycetidae</taxon>
        <taxon>Lecanorales</taxon>
        <taxon>Lecanorineae</taxon>
        <taxon>Stereocaulaceae</taxon>
        <taxon>Lepraria</taxon>
    </lineage>
</organism>
<dbReference type="EMBL" id="JASNWA010000007">
    <property type="protein sequence ID" value="KAK3173095.1"/>
    <property type="molecule type" value="Genomic_DNA"/>
</dbReference>
<keyword evidence="3" id="KW-1185">Reference proteome</keyword>
<evidence type="ECO:0000256" key="1">
    <source>
        <dbReference type="SAM" id="MobiDB-lite"/>
    </source>
</evidence>